<dbReference type="OrthoDB" id="9815506at2"/>
<dbReference type="GO" id="GO:0004315">
    <property type="term" value="F:3-oxoacyl-[acyl-carrier-protein] synthase activity"/>
    <property type="evidence" value="ECO:0007669"/>
    <property type="project" value="InterPro"/>
</dbReference>
<evidence type="ECO:0000313" key="6">
    <source>
        <dbReference type="Proteomes" id="UP000233398"/>
    </source>
</evidence>
<evidence type="ECO:0000256" key="2">
    <source>
        <dbReference type="ARBA" id="ARBA00023315"/>
    </source>
</evidence>
<reference evidence="5 6" key="1">
    <citation type="submission" date="2017-11" db="EMBL/GenBank/DDBJ databases">
        <title>Rhodohalobacter 15182 sp. nov., isolated from a salt lake.</title>
        <authorList>
            <person name="Han S."/>
        </authorList>
    </citation>
    <scope>NUCLEOTIDE SEQUENCE [LARGE SCALE GENOMIC DNA]</scope>
    <source>
        <strain evidence="5 6">15182</strain>
    </source>
</reference>
<dbReference type="GO" id="GO:0044550">
    <property type="term" value="P:secondary metabolite biosynthetic process"/>
    <property type="evidence" value="ECO:0007669"/>
    <property type="project" value="TreeGrafter"/>
</dbReference>
<dbReference type="InterPro" id="IPR013751">
    <property type="entry name" value="ACP_syn_III_N"/>
</dbReference>
<dbReference type="Gene3D" id="3.40.47.10">
    <property type="match status" value="1"/>
</dbReference>
<evidence type="ECO:0000313" key="5">
    <source>
        <dbReference type="EMBL" id="PKD43242.1"/>
    </source>
</evidence>
<dbReference type="InterPro" id="IPR013747">
    <property type="entry name" value="ACP_syn_III_C"/>
</dbReference>
<dbReference type="PANTHER" id="PTHR34069">
    <property type="entry name" value="3-OXOACYL-[ACYL-CARRIER-PROTEIN] SYNTHASE 3"/>
    <property type="match status" value="1"/>
</dbReference>
<dbReference type="Pfam" id="PF08541">
    <property type="entry name" value="ACP_syn_III_C"/>
    <property type="match status" value="1"/>
</dbReference>
<evidence type="ECO:0000256" key="1">
    <source>
        <dbReference type="ARBA" id="ARBA00022679"/>
    </source>
</evidence>
<dbReference type="EMBL" id="PISP01000003">
    <property type="protein sequence ID" value="PKD43242.1"/>
    <property type="molecule type" value="Genomic_DNA"/>
</dbReference>
<dbReference type="SUPFAM" id="SSF53901">
    <property type="entry name" value="Thiolase-like"/>
    <property type="match status" value="1"/>
</dbReference>
<proteinExistence type="predicted"/>
<dbReference type="GO" id="GO:0006633">
    <property type="term" value="P:fatty acid biosynthetic process"/>
    <property type="evidence" value="ECO:0007669"/>
    <property type="project" value="InterPro"/>
</dbReference>
<evidence type="ECO:0000259" key="4">
    <source>
        <dbReference type="Pfam" id="PF08545"/>
    </source>
</evidence>
<accession>A0A2N0VGB9</accession>
<dbReference type="CDD" id="cd00830">
    <property type="entry name" value="KAS_III"/>
    <property type="match status" value="1"/>
</dbReference>
<dbReference type="InterPro" id="IPR016039">
    <property type="entry name" value="Thiolase-like"/>
</dbReference>
<dbReference type="PANTHER" id="PTHR34069:SF2">
    <property type="entry name" value="BETA-KETOACYL-[ACYL-CARRIER-PROTEIN] SYNTHASE III"/>
    <property type="match status" value="1"/>
</dbReference>
<feature type="domain" description="Beta-ketoacyl-[acyl-carrier-protein] synthase III N-terminal" evidence="4">
    <location>
        <begin position="114"/>
        <end position="190"/>
    </location>
</feature>
<dbReference type="RefSeq" id="WP_101073716.1">
    <property type="nucleotide sequence ID" value="NZ_PISP01000003.1"/>
</dbReference>
<organism evidence="5 6">
    <name type="scientific">Rhodohalobacter barkolensis</name>
    <dbReference type="NCBI Taxonomy" id="2053187"/>
    <lineage>
        <taxon>Bacteria</taxon>
        <taxon>Pseudomonadati</taxon>
        <taxon>Balneolota</taxon>
        <taxon>Balneolia</taxon>
        <taxon>Balneolales</taxon>
        <taxon>Balneolaceae</taxon>
        <taxon>Rhodohalobacter</taxon>
    </lineage>
</organism>
<keyword evidence="1" id="KW-0808">Transferase</keyword>
<feature type="domain" description="Beta-ketoacyl-[acyl-carrier-protein] synthase III C-terminal" evidence="3">
    <location>
        <begin position="253"/>
        <end position="342"/>
    </location>
</feature>
<gene>
    <name evidence="5" type="ORF">CWD77_11550</name>
</gene>
<keyword evidence="2" id="KW-0012">Acyltransferase</keyword>
<dbReference type="Proteomes" id="UP000233398">
    <property type="component" value="Unassembled WGS sequence"/>
</dbReference>
<sequence length="354" mass="39356">MANLTFENIGIKAMAAAVPANIIDNLTYTEHFPAEDVKEIVEKTGIKERRFVTEGMTASDLCFHAAKKLMEDNEVKAEDIDALIFVSQTPDYRMPASSVILQDRLGLPKSTLAFDMNLGCSAFVYGMSVAYSFMQQQGFKNVLLLDGETRSKVYHPKDRKTAFLFGDGGVAALISRDEAYGKSYFSLNSDGSRQDLIKMDAGGYRNPSTPETLKEKVVDEYGNIRTDEHGYMNGADVFNFAIREIPKDIRHTLEYAGADKEDIDFFVLHQANIYMNNYLGKKLKLDSDKMPISLDRFGNTSSVSIPLTIVSELKDELKGEKQKKLLLCGFGVGMSWASAVINTSKVHISSLVEV</sequence>
<keyword evidence="6" id="KW-1185">Reference proteome</keyword>
<protein>
    <submittedName>
        <fullName evidence="5">3-oxoacyl-ACP synthase</fullName>
    </submittedName>
</protein>
<dbReference type="NCBIfam" id="NF006829">
    <property type="entry name" value="PRK09352.1"/>
    <property type="match status" value="1"/>
</dbReference>
<dbReference type="AlphaFoldDB" id="A0A2N0VGB9"/>
<name>A0A2N0VGB9_9BACT</name>
<evidence type="ECO:0000259" key="3">
    <source>
        <dbReference type="Pfam" id="PF08541"/>
    </source>
</evidence>
<comment type="caution">
    <text evidence="5">The sequence shown here is derived from an EMBL/GenBank/DDBJ whole genome shotgun (WGS) entry which is preliminary data.</text>
</comment>
<dbReference type="Pfam" id="PF08545">
    <property type="entry name" value="ACP_syn_III"/>
    <property type="match status" value="1"/>
</dbReference>